<dbReference type="CTD" id="5420"/>
<feature type="transmembrane region" description="Helical" evidence="20">
    <location>
        <begin position="354"/>
        <end position="375"/>
    </location>
</feature>
<keyword evidence="12 21" id="KW-0732">Signal</keyword>
<evidence type="ECO:0000313" key="23">
    <source>
        <dbReference type="Ensembl" id="ENSFHEP00000030034.1"/>
    </source>
</evidence>
<dbReference type="InterPro" id="IPR017403">
    <property type="entry name" value="PODXL"/>
</dbReference>
<dbReference type="GO" id="GO:0001726">
    <property type="term" value="C:ruffle"/>
    <property type="evidence" value="ECO:0007669"/>
    <property type="project" value="UniProtKB-SubCell"/>
</dbReference>
<evidence type="ECO:0000256" key="15">
    <source>
        <dbReference type="ARBA" id="ARBA00023136"/>
    </source>
</evidence>
<protein>
    <recommendedName>
        <fullName evidence="9">Podocalyxin</fullName>
    </recommendedName>
    <alternativeName>
        <fullName evidence="18">Podocalyxin-like protein 1</fullName>
    </alternativeName>
</protein>
<dbReference type="OrthoDB" id="9948358at2759"/>
<evidence type="ECO:0000256" key="12">
    <source>
        <dbReference type="ARBA" id="ARBA00022729"/>
    </source>
</evidence>
<feature type="compositionally biased region" description="Polar residues" evidence="19">
    <location>
        <begin position="232"/>
        <end position="259"/>
    </location>
</feature>
<evidence type="ECO:0000256" key="18">
    <source>
        <dbReference type="ARBA" id="ARBA00031141"/>
    </source>
</evidence>
<name>A0A147A4T0_FUNHE</name>
<evidence type="ECO:0000313" key="24">
    <source>
        <dbReference type="Proteomes" id="UP000265000"/>
    </source>
</evidence>
<keyword evidence="14 20" id="KW-1133">Transmembrane helix</keyword>
<evidence type="ECO:0000256" key="17">
    <source>
        <dbReference type="ARBA" id="ARBA00023273"/>
    </source>
</evidence>
<evidence type="ECO:0000313" key="22">
    <source>
        <dbReference type="EMBL" id="JAR73205.1"/>
    </source>
</evidence>
<feature type="compositionally biased region" description="Polar residues" evidence="19">
    <location>
        <begin position="180"/>
        <end position="208"/>
    </location>
</feature>
<keyword evidence="10" id="KW-1003">Cell membrane</keyword>
<dbReference type="GO" id="GO:0022408">
    <property type="term" value="P:negative regulation of cell-cell adhesion"/>
    <property type="evidence" value="ECO:0007669"/>
    <property type="project" value="TreeGrafter"/>
</dbReference>
<proteinExistence type="inferred from homology"/>
<dbReference type="PANTHER" id="PTHR12067:SF5">
    <property type="entry name" value="PODOCALYXIN"/>
    <property type="match status" value="1"/>
</dbReference>
<dbReference type="GO" id="GO:0030175">
    <property type="term" value="C:filopodium"/>
    <property type="evidence" value="ECO:0007669"/>
    <property type="project" value="UniProtKB-SubCell"/>
</dbReference>
<feature type="compositionally biased region" description="Low complexity" evidence="19">
    <location>
        <begin position="40"/>
        <end position="57"/>
    </location>
</feature>
<keyword evidence="17" id="KW-0966">Cell projection</keyword>
<keyword evidence="13" id="KW-0130">Cell adhesion</keyword>
<evidence type="ECO:0000256" key="3">
    <source>
        <dbReference type="ARBA" id="ARBA00004285"/>
    </source>
</evidence>
<feature type="chain" id="PRO_5044549102" description="Podocalyxin" evidence="21">
    <location>
        <begin position="22"/>
        <end position="449"/>
    </location>
</feature>
<dbReference type="GO" id="GO:0007155">
    <property type="term" value="P:cell adhesion"/>
    <property type="evidence" value="ECO:0007669"/>
    <property type="project" value="UniProtKB-KW"/>
</dbReference>
<evidence type="ECO:0000256" key="6">
    <source>
        <dbReference type="ARBA" id="ARBA00004486"/>
    </source>
</evidence>
<dbReference type="PANTHER" id="PTHR12067">
    <property type="entry name" value="PODOCALYXIN"/>
    <property type="match status" value="1"/>
</dbReference>
<evidence type="ECO:0000256" key="1">
    <source>
        <dbReference type="ARBA" id="ARBA00004105"/>
    </source>
</evidence>
<sequence length="449" mass="46806">MRGTLRITWLLLSLSICSVSGDGTTSKPEASLATTVVTAGGTTPKSSAAAVTSVAPTEGKPTTAAPSVTSVQAVDKATASTQRPVATTTTRDLPVTPSTAAATQSATKASVPPAPVSTGGPRTAVTAGASSALPTAKATSPATVTSDPKSQVSGQQLATTNAGSSGGPKPSPTQPGDKGAQTTPEKMVTVTATPSAQTTPESAQTMPTTIKRDSSTGTTRPTGANAGWPSAGPTSPNLTTEKIMTSSRTSTVGDSNVIPTTQTQGTTSTAPAETTVFKYSLNDPKLHQNPTLVDLCTPFIKHMQNATCTLKLENGEILYDSLEVTGKVDASLVKEEYRKIKEATAQKQTDNKTLVAILVSCGALLLMIIILGFCVSHRRKPYNENQLHLTDELHTVENGYHDNPTLEVMEGQPEMQEKSMALNGEFSDSWIVPIDNLMKDMPDEEDTHL</sequence>
<keyword evidence="16" id="KW-0325">Glycoprotein</keyword>
<dbReference type="GO" id="GO:0030027">
    <property type="term" value="C:lamellipodium"/>
    <property type="evidence" value="ECO:0007669"/>
    <property type="project" value="UniProtKB-SubCell"/>
</dbReference>
<accession>A0A147A4T0</accession>
<feature type="compositionally biased region" description="Polar residues" evidence="19">
    <location>
        <begin position="64"/>
        <end position="91"/>
    </location>
</feature>
<dbReference type="GO" id="GO:0016324">
    <property type="term" value="C:apical plasma membrane"/>
    <property type="evidence" value="ECO:0007669"/>
    <property type="project" value="UniProtKB-SubCell"/>
</dbReference>
<evidence type="ECO:0000256" key="8">
    <source>
        <dbReference type="ARBA" id="ARBA00007029"/>
    </source>
</evidence>
<evidence type="ECO:0000256" key="20">
    <source>
        <dbReference type="SAM" id="Phobius"/>
    </source>
</evidence>
<dbReference type="GeneID" id="105929837"/>
<dbReference type="EMBL" id="GCES01013118">
    <property type="protein sequence ID" value="JAR73205.1"/>
    <property type="molecule type" value="Transcribed_RNA"/>
</dbReference>
<feature type="compositionally biased region" description="Low complexity" evidence="19">
    <location>
        <begin position="98"/>
        <end position="110"/>
    </location>
</feature>
<evidence type="ECO:0000256" key="19">
    <source>
        <dbReference type="SAM" id="MobiDB-lite"/>
    </source>
</evidence>
<organism evidence="22">
    <name type="scientific">Fundulus heteroclitus</name>
    <name type="common">Killifish</name>
    <name type="synonym">Mummichog</name>
    <dbReference type="NCBI Taxonomy" id="8078"/>
    <lineage>
        <taxon>Eukaryota</taxon>
        <taxon>Metazoa</taxon>
        <taxon>Chordata</taxon>
        <taxon>Craniata</taxon>
        <taxon>Vertebrata</taxon>
        <taxon>Euteleostomi</taxon>
        <taxon>Actinopterygii</taxon>
        <taxon>Neopterygii</taxon>
        <taxon>Teleostei</taxon>
        <taxon>Neoteleostei</taxon>
        <taxon>Acanthomorphata</taxon>
        <taxon>Ovalentaria</taxon>
        <taxon>Atherinomorphae</taxon>
        <taxon>Cyprinodontiformes</taxon>
        <taxon>Fundulidae</taxon>
        <taxon>Fundulus</taxon>
    </lineage>
</organism>
<dbReference type="GO" id="GO:0031528">
    <property type="term" value="C:microvillus membrane"/>
    <property type="evidence" value="ECO:0007669"/>
    <property type="project" value="TreeGrafter"/>
</dbReference>
<evidence type="ECO:0000256" key="2">
    <source>
        <dbReference type="ARBA" id="ARBA00004221"/>
    </source>
</evidence>
<reference evidence="23" key="2">
    <citation type="submission" date="2025-05" db="UniProtKB">
        <authorList>
            <consortium name="Ensembl"/>
        </authorList>
    </citation>
    <scope>IDENTIFICATION</scope>
</reference>
<keyword evidence="15 20" id="KW-0472">Membrane</keyword>
<feature type="region of interest" description="Disordered" evidence="19">
    <location>
        <begin position="40"/>
        <end position="269"/>
    </location>
</feature>
<feature type="compositionally biased region" description="Low complexity" evidence="19">
    <location>
        <begin position="260"/>
        <end position="269"/>
    </location>
</feature>
<keyword evidence="24" id="KW-1185">Reference proteome</keyword>
<evidence type="ECO:0000256" key="14">
    <source>
        <dbReference type="ARBA" id="ARBA00022989"/>
    </source>
</evidence>
<evidence type="ECO:0000256" key="16">
    <source>
        <dbReference type="ARBA" id="ARBA00023180"/>
    </source>
</evidence>
<evidence type="ECO:0000256" key="21">
    <source>
        <dbReference type="SAM" id="SignalP"/>
    </source>
</evidence>
<dbReference type="GO" id="GO:0045121">
    <property type="term" value="C:membrane raft"/>
    <property type="evidence" value="ECO:0007669"/>
    <property type="project" value="UniProtKB-SubCell"/>
</dbReference>
<dbReference type="GO" id="GO:0016477">
    <property type="term" value="P:cell migration"/>
    <property type="evidence" value="ECO:0007669"/>
    <property type="project" value="InterPro"/>
</dbReference>
<dbReference type="InterPro" id="IPR013836">
    <property type="entry name" value="CD34/Podocalyxin"/>
</dbReference>
<dbReference type="STRING" id="8078.ENSFHEP00000030034"/>
<reference evidence="22" key="1">
    <citation type="submission" date="2015-01" db="EMBL/GenBank/DDBJ databases">
        <title>EvidentialGene: Evidence-directed Construction of Complete mRNA Transcriptomes without Genomes.</title>
        <authorList>
            <person name="Gilbert D.G."/>
        </authorList>
    </citation>
    <scope>NUCLEOTIDE SEQUENCE</scope>
</reference>
<evidence type="ECO:0000256" key="7">
    <source>
        <dbReference type="ARBA" id="ARBA00004510"/>
    </source>
</evidence>
<dbReference type="GO" id="GO:0032534">
    <property type="term" value="P:regulation of microvillus assembly"/>
    <property type="evidence" value="ECO:0007669"/>
    <property type="project" value="TreeGrafter"/>
</dbReference>
<comment type="similarity">
    <text evidence="8">Belongs to the podocalyxin family.</text>
</comment>
<evidence type="ECO:0000256" key="5">
    <source>
        <dbReference type="ARBA" id="ARBA00004479"/>
    </source>
</evidence>
<evidence type="ECO:0000256" key="9">
    <source>
        <dbReference type="ARBA" id="ARBA00017371"/>
    </source>
</evidence>
<dbReference type="AlphaFoldDB" id="A0A147A4T0"/>
<dbReference type="GeneTree" id="ENSGT00730000111314"/>
<evidence type="ECO:0000256" key="10">
    <source>
        <dbReference type="ARBA" id="ARBA00022475"/>
    </source>
</evidence>
<dbReference type="Ensembl" id="ENSFHET00000021213.1">
    <property type="protein sequence ID" value="ENSFHEP00000030034.1"/>
    <property type="gene ID" value="ENSFHEG00000015096.1"/>
</dbReference>
<dbReference type="GO" id="GO:0033634">
    <property type="term" value="P:positive regulation of cell-cell adhesion mediated by integrin"/>
    <property type="evidence" value="ECO:0007669"/>
    <property type="project" value="TreeGrafter"/>
</dbReference>
<feature type="compositionally biased region" description="Polar residues" evidence="19">
    <location>
        <begin position="128"/>
        <end position="163"/>
    </location>
</feature>
<dbReference type="Proteomes" id="UP000265000">
    <property type="component" value="Unplaced"/>
</dbReference>
<evidence type="ECO:0000256" key="13">
    <source>
        <dbReference type="ARBA" id="ARBA00022889"/>
    </source>
</evidence>
<keyword evidence="11 20" id="KW-0812">Transmembrane</keyword>
<evidence type="ECO:0000256" key="11">
    <source>
        <dbReference type="ARBA" id="ARBA00022692"/>
    </source>
</evidence>
<comment type="subcellular location">
    <subcellularLocation>
        <location evidence="2">Apical cell membrane</location>
    </subcellularLocation>
    <subcellularLocation>
        <location evidence="6">Cell projection</location>
        <location evidence="6">Filopodium</location>
    </subcellularLocation>
    <subcellularLocation>
        <location evidence="7">Cell projection</location>
        <location evidence="7">Lamellipodium</location>
    </subcellularLocation>
    <subcellularLocation>
        <location evidence="1">Cell projection</location>
        <location evidence="1">Microvillus</location>
    </subcellularLocation>
    <subcellularLocation>
        <location evidence="4">Cell projection</location>
        <location evidence="4">Ruffle</location>
    </subcellularLocation>
    <subcellularLocation>
        <location evidence="3">Membrane raft</location>
    </subcellularLocation>
    <subcellularLocation>
        <location evidence="5">Membrane</location>
        <topology evidence="5">Single-pass type I membrane protein</topology>
    </subcellularLocation>
</comment>
<evidence type="ECO:0000256" key="4">
    <source>
        <dbReference type="ARBA" id="ARBA00004466"/>
    </source>
</evidence>
<feature type="signal peptide" evidence="21">
    <location>
        <begin position="1"/>
        <end position="21"/>
    </location>
</feature>
<dbReference type="Pfam" id="PF06365">
    <property type="entry name" value="CD34_antigen"/>
    <property type="match status" value="1"/>
</dbReference>